<dbReference type="AlphaFoldDB" id="A0A117UUG7"/>
<accession>A0A117UUG7</accession>
<dbReference type="Proteomes" id="UP000058012">
    <property type="component" value="Unassembled WGS sequence"/>
</dbReference>
<proteinExistence type="predicted"/>
<evidence type="ECO:0000256" key="1">
    <source>
        <dbReference type="SAM" id="MobiDB-lite"/>
    </source>
</evidence>
<keyword evidence="3" id="KW-1185">Reference proteome</keyword>
<dbReference type="RefSeq" id="WP_067910066.1">
    <property type="nucleotide sequence ID" value="NZ_KQ954245.1"/>
</dbReference>
<protein>
    <submittedName>
        <fullName evidence="2">Uncharacterized protein</fullName>
    </submittedName>
</protein>
<organism evidence="2 3">
    <name type="scientific">Novosphingobium fuchskuhlense</name>
    <dbReference type="NCBI Taxonomy" id="1117702"/>
    <lineage>
        <taxon>Bacteria</taxon>
        <taxon>Pseudomonadati</taxon>
        <taxon>Pseudomonadota</taxon>
        <taxon>Alphaproteobacteria</taxon>
        <taxon>Sphingomonadales</taxon>
        <taxon>Sphingomonadaceae</taxon>
        <taxon>Novosphingobium</taxon>
    </lineage>
</organism>
<dbReference type="EMBL" id="LLZS01000007">
    <property type="protein sequence ID" value="KUR71068.1"/>
    <property type="molecule type" value="Genomic_DNA"/>
</dbReference>
<reference evidence="2 3" key="1">
    <citation type="submission" date="2015-10" db="EMBL/GenBank/DDBJ databases">
        <title>Draft genome sequence of Novosphingobium fuchskuhlense DSM 25065 isolated from a surface water sample of the southwest basin of Lake Grosse Fuchskuhle.</title>
        <authorList>
            <person name="Ruckert C."/>
            <person name="Winkler A."/>
            <person name="Glaeser J."/>
            <person name="Grossart H.-P."/>
            <person name="Kalinowski J."/>
            <person name="Glaeser S."/>
        </authorList>
    </citation>
    <scope>NUCLEOTIDE SEQUENCE [LARGE SCALE GENOMIC DNA]</scope>
    <source>
        <strain evidence="2 3">FNE08-7</strain>
    </source>
</reference>
<name>A0A117UUG7_9SPHN</name>
<evidence type="ECO:0000313" key="3">
    <source>
        <dbReference type="Proteomes" id="UP000058012"/>
    </source>
</evidence>
<evidence type="ECO:0000313" key="2">
    <source>
        <dbReference type="EMBL" id="KUR71068.1"/>
    </source>
</evidence>
<feature type="region of interest" description="Disordered" evidence="1">
    <location>
        <begin position="60"/>
        <end position="119"/>
    </location>
</feature>
<gene>
    <name evidence="2" type="ORF">AQZ52_10260</name>
</gene>
<sequence>MTLSSMDAHHLLFARRLPSRRIALVGGATALALLLSGCDVDRVNALEERVAAVEAKADAAEKKAKAAESLAVSNQPQAVAQPEPVMQNDDNPGGDDPAASIDDAGDPPPPPPMADNGKG</sequence>
<comment type="caution">
    <text evidence="2">The sequence shown here is derived from an EMBL/GenBank/DDBJ whole genome shotgun (WGS) entry which is preliminary data.</text>
</comment>